<keyword evidence="4" id="KW-1185">Reference proteome</keyword>
<dbReference type="InterPro" id="IPR036291">
    <property type="entry name" value="NAD(P)-bd_dom_sf"/>
</dbReference>
<dbReference type="OrthoDB" id="191139at2759"/>
<protein>
    <submittedName>
        <fullName evidence="3">Dehydrogenase/reductase (SDR family) X chromosome-like protein</fullName>
        <ecNumber evidence="3">1.1.1.100</ecNumber>
    </submittedName>
</protein>
<keyword evidence="2 3" id="KW-0560">Oxidoreductase</keyword>
<gene>
    <name evidence="3" type="ORF">MNEG_3339</name>
</gene>
<dbReference type="PRINTS" id="PR00081">
    <property type="entry name" value="GDHRDH"/>
</dbReference>
<dbReference type="KEGG" id="mng:MNEG_3339"/>
<evidence type="ECO:0000313" key="4">
    <source>
        <dbReference type="Proteomes" id="UP000054498"/>
    </source>
</evidence>
<dbReference type="Gene3D" id="1.10.3460.10">
    <property type="entry name" value="Chlorophyll a/b binding protein domain"/>
    <property type="match status" value="1"/>
</dbReference>
<dbReference type="AlphaFoldDB" id="A0A0D2LD42"/>
<dbReference type="PANTHER" id="PTHR24320:SF148">
    <property type="entry name" value="NAD(P)-BINDING ROSSMANN-FOLD SUPERFAMILY PROTEIN"/>
    <property type="match status" value="1"/>
</dbReference>
<dbReference type="SUPFAM" id="SSF51735">
    <property type="entry name" value="NAD(P)-binding Rossmann-fold domains"/>
    <property type="match status" value="1"/>
</dbReference>
<proteinExistence type="inferred from homology"/>
<dbReference type="RefSeq" id="XP_013903643.1">
    <property type="nucleotide sequence ID" value="XM_014048189.1"/>
</dbReference>
<dbReference type="Gene3D" id="3.40.50.720">
    <property type="entry name" value="NAD(P)-binding Rossmann-like Domain"/>
    <property type="match status" value="1"/>
</dbReference>
<dbReference type="SUPFAM" id="SSF103511">
    <property type="entry name" value="Chlorophyll a-b binding protein"/>
    <property type="match status" value="1"/>
</dbReference>
<dbReference type="EC" id="1.1.1.100" evidence="3"/>
<evidence type="ECO:0000256" key="2">
    <source>
        <dbReference type="ARBA" id="ARBA00023002"/>
    </source>
</evidence>
<sequence length="276" mass="28975">MIAFLGFAVQAQTTGTTPLANLAAHLANPYTTTVLTNEHARLLDIPNLSGKTALITGANSGIGFEITRQASRGDARLRGSLVESLAEDILSRKLPVNILVLNAGRYLDAPFATTKDGFEQTLATNYFGHCELALLLLDHIAASGPGGRIVTLASPAEQFGRVDLSDIKGSKLGTSGMPAYGRSKAMQIMWSHELQRRLRLAGKDIDCFAVHPGIVATGLPNKVDLSYPAGLLTYVQMILTGQSPLQGAQSALYAATAPQLHGKGGIYIGAPASAGP</sequence>
<dbReference type="EMBL" id="KK100635">
    <property type="protein sequence ID" value="KIZ04624.1"/>
    <property type="molecule type" value="Genomic_DNA"/>
</dbReference>
<dbReference type="GeneID" id="25736217"/>
<reference evidence="3 4" key="1">
    <citation type="journal article" date="2013" name="BMC Genomics">
        <title>Reconstruction of the lipid metabolism for the microalga Monoraphidium neglectum from its genome sequence reveals characteristics suitable for biofuel production.</title>
        <authorList>
            <person name="Bogen C."/>
            <person name="Al-Dilaimi A."/>
            <person name="Albersmeier A."/>
            <person name="Wichmann J."/>
            <person name="Grundmann M."/>
            <person name="Rupp O."/>
            <person name="Lauersen K.J."/>
            <person name="Blifernez-Klassen O."/>
            <person name="Kalinowski J."/>
            <person name="Goesmann A."/>
            <person name="Mussgnug J.H."/>
            <person name="Kruse O."/>
        </authorList>
    </citation>
    <scope>NUCLEOTIDE SEQUENCE [LARGE SCALE GENOMIC DNA]</scope>
    <source>
        <strain evidence="3 4">SAG 48.87</strain>
    </source>
</reference>
<evidence type="ECO:0000313" key="3">
    <source>
        <dbReference type="EMBL" id="KIZ04624.1"/>
    </source>
</evidence>
<dbReference type="InterPro" id="IPR002347">
    <property type="entry name" value="SDR_fam"/>
</dbReference>
<dbReference type="PANTHER" id="PTHR24320">
    <property type="entry name" value="RETINOL DEHYDROGENASE"/>
    <property type="match status" value="1"/>
</dbReference>
<comment type="similarity">
    <text evidence="1">Belongs to the short-chain dehydrogenases/reductases (SDR) family.</text>
</comment>
<evidence type="ECO:0000256" key="1">
    <source>
        <dbReference type="ARBA" id="ARBA00006484"/>
    </source>
</evidence>
<dbReference type="STRING" id="145388.A0A0D2LD42"/>
<organism evidence="3 4">
    <name type="scientific">Monoraphidium neglectum</name>
    <dbReference type="NCBI Taxonomy" id="145388"/>
    <lineage>
        <taxon>Eukaryota</taxon>
        <taxon>Viridiplantae</taxon>
        <taxon>Chlorophyta</taxon>
        <taxon>core chlorophytes</taxon>
        <taxon>Chlorophyceae</taxon>
        <taxon>CS clade</taxon>
        <taxon>Sphaeropleales</taxon>
        <taxon>Selenastraceae</taxon>
        <taxon>Monoraphidium</taxon>
    </lineage>
</organism>
<dbReference type="Proteomes" id="UP000054498">
    <property type="component" value="Unassembled WGS sequence"/>
</dbReference>
<dbReference type="GO" id="GO:0004316">
    <property type="term" value="F:3-oxoacyl-[acyl-carrier-protein] reductase (NADPH) activity"/>
    <property type="evidence" value="ECO:0007669"/>
    <property type="project" value="UniProtKB-EC"/>
</dbReference>
<dbReference type="Pfam" id="PF00106">
    <property type="entry name" value="adh_short"/>
    <property type="match status" value="1"/>
</dbReference>
<name>A0A0D2LD42_9CHLO</name>
<accession>A0A0D2LD42</accession>